<evidence type="ECO:0000313" key="9">
    <source>
        <dbReference type="Proteomes" id="UP001218788"/>
    </source>
</evidence>
<feature type="transmembrane region" description="Helical" evidence="7">
    <location>
        <begin position="20"/>
        <end position="41"/>
    </location>
</feature>
<feature type="transmembrane region" description="Helical" evidence="7">
    <location>
        <begin position="53"/>
        <end position="75"/>
    </location>
</feature>
<accession>A0ABT5L2I8</accession>
<reference evidence="8 9" key="1">
    <citation type="submission" date="2022-10" db="EMBL/GenBank/DDBJ databases">
        <title>Alteromonas sp. chi3 Genome sequencing.</title>
        <authorList>
            <person name="Park S."/>
        </authorList>
    </citation>
    <scope>NUCLEOTIDE SEQUENCE [LARGE SCALE GENOMIC DNA]</scope>
    <source>
        <strain evidence="9">chi3</strain>
    </source>
</reference>
<keyword evidence="4 7" id="KW-0812">Transmembrane</keyword>
<keyword evidence="5 7" id="KW-1133">Transmembrane helix</keyword>
<dbReference type="PANTHER" id="PTHR34184:SF4">
    <property type="entry name" value="UPF0718 PROTEIN YCGR"/>
    <property type="match status" value="1"/>
</dbReference>
<evidence type="ECO:0000256" key="4">
    <source>
        <dbReference type="ARBA" id="ARBA00022692"/>
    </source>
</evidence>
<feature type="transmembrane region" description="Helical" evidence="7">
    <location>
        <begin position="104"/>
        <end position="127"/>
    </location>
</feature>
<feature type="transmembrane region" description="Helical" evidence="7">
    <location>
        <begin position="336"/>
        <end position="358"/>
    </location>
</feature>
<feature type="transmembrane region" description="Helical" evidence="7">
    <location>
        <begin position="272"/>
        <end position="289"/>
    </location>
</feature>
<dbReference type="RefSeq" id="WP_273640434.1">
    <property type="nucleotide sequence ID" value="NZ_JAQQXP010000001.1"/>
</dbReference>
<dbReference type="Proteomes" id="UP001218788">
    <property type="component" value="Unassembled WGS sequence"/>
</dbReference>
<dbReference type="NCBIfam" id="NF033936">
    <property type="entry name" value="CuZnOut_SO0444"/>
    <property type="match status" value="1"/>
</dbReference>
<keyword evidence="9" id="KW-1185">Reference proteome</keyword>
<proteinExistence type="inferred from homology"/>
<comment type="similarity">
    <text evidence="2">Belongs to the UPF0718 family.</text>
</comment>
<feature type="transmembrane region" description="Helical" evidence="7">
    <location>
        <begin position="238"/>
        <end position="260"/>
    </location>
</feature>
<dbReference type="InterPro" id="IPR052923">
    <property type="entry name" value="UPF0718"/>
</dbReference>
<evidence type="ECO:0000256" key="5">
    <source>
        <dbReference type="ARBA" id="ARBA00022989"/>
    </source>
</evidence>
<protein>
    <submittedName>
        <fullName evidence="8">SO_0444 family Cu/Zn efflux transporter</fullName>
    </submittedName>
</protein>
<keyword evidence="3" id="KW-1003">Cell membrane</keyword>
<keyword evidence="6 7" id="KW-0472">Membrane</keyword>
<feature type="transmembrane region" description="Helical" evidence="7">
    <location>
        <begin position="379"/>
        <end position="399"/>
    </location>
</feature>
<dbReference type="PANTHER" id="PTHR34184">
    <property type="entry name" value="UPF0718 PROTEIN YCGR"/>
    <property type="match status" value="1"/>
</dbReference>
<evidence type="ECO:0000313" key="8">
    <source>
        <dbReference type="EMBL" id="MDC8831250.1"/>
    </source>
</evidence>
<dbReference type="EMBL" id="JAQQXP010000001">
    <property type="protein sequence ID" value="MDC8831250.1"/>
    <property type="molecule type" value="Genomic_DNA"/>
</dbReference>
<evidence type="ECO:0000256" key="2">
    <source>
        <dbReference type="ARBA" id="ARBA00006386"/>
    </source>
</evidence>
<sequence>MNDLALLAENFFLLFTESAPWLLLGLLVAGIMHEWVPLTLLQKHMGSSRVSAIGKAALIGAPLPLCSCGVIPAAVGLRRSGASKPATISFLVSTPETGVDSVSVSYALLGPLFAIVRPISAVISAIYSGLMVKWLDPELPINKQNTGSAADAATPVSACCATGQSANTSATAPSDCCDSKNASTATASSDCCGSKTTPTAPVSDSCCGSAAPKQQRVAPTLSVATRVSQVWQFATGKLLIDITVWLLIGLALAAAIQTWLPADFLTRWGDGLVAMLVMAVIGIPMYICATASTPIAVGFLSVGLSPGAVLVFLLAGPATNISTMGMIAKEMGRKTLALYLFSVISASILLGYILNLLVSRFSLQSWVALGQSAHDHHEISAVYALCSVILAALMLRNGWQYLQQRLGKPGQDSCCH</sequence>
<dbReference type="Pfam" id="PF03773">
    <property type="entry name" value="ArsP_1"/>
    <property type="match status" value="1"/>
</dbReference>
<gene>
    <name evidence="8" type="ORF">OIK42_10800</name>
</gene>
<evidence type="ECO:0000256" key="6">
    <source>
        <dbReference type="ARBA" id="ARBA00023136"/>
    </source>
</evidence>
<dbReference type="InterPro" id="IPR005524">
    <property type="entry name" value="DUF318"/>
</dbReference>
<name>A0ABT5L2I8_9ALTE</name>
<evidence type="ECO:0000256" key="7">
    <source>
        <dbReference type="SAM" id="Phobius"/>
    </source>
</evidence>
<evidence type="ECO:0000256" key="1">
    <source>
        <dbReference type="ARBA" id="ARBA00004651"/>
    </source>
</evidence>
<evidence type="ECO:0000256" key="3">
    <source>
        <dbReference type="ARBA" id="ARBA00022475"/>
    </source>
</evidence>
<comment type="subcellular location">
    <subcellularLocation>
        <location evidence="1">Cell membrane</location>
        <topology evidence="1">Multi-pass membrane protein</topology>
    </subcellularLocation>
</comment>
<organism evidence="8 9">
    <name type="scientific">Alteromonas gilva</name>
    <dbReference type="NCBI Taxonomy" id="2987522"/>
    <lineage>
        <taxon>Bacteria</taxon>
        <taxon>Pseudomonadati</taxon>
        <taxon>Pseudomonadota</taxon>
        <taxon>Gammaproteobacteria</taxon>
        <taxon>Alteromonadales</taxon>
        <taxon>Alteromonadaceae</taxon>
        <taxon>Alteromonas/Salinimonas group</taxon>
        <taxon>Alteromonas</taxon>
    </lineage>
</organism>
<feature type="transmembrane region" description="Helical" evidence="7">
    <location>
        <begin position="296"/>
        <end position="316"/>
    </location>
</feature>
<comment type="caution">
    <text evidence="8">The sequence shown here is derived from an EMBL/GenBank/DDBJ whole genome shotgun (WGS) entry which is preliminary data.</text>
</comment>